<evidence type="ECO:0000259" key="5">
    <source>
        <dbReference type="PROSITE" id="PS01124"/>
    </source>
</evidence>
<organism evidence="6 7">
    <name type="scientific">Microvirga terrae</name>
    <dbReference type="NCBI Taxonomy" id="2740529"/>
    <lineage>
        <taxon>Bacteria</taxon>
        <taxon>Pseudomonadati</taxon>
        <taxon>Pseudomonadota</taxon>
        <taxon>Alphaproteobacteria</taxon>
        <taxon>Hyphomicrobiales</taxon>
        <taxon>Methylobacteriaceae</taxon>
        <taxon>Microvirga</taxon>
    </lineage>
</organism>
<feature type="compositionally biased region" description="Polar residues" evidence="4">
    <location>
        <begin position="10"/>
        <end position="23"/>
    </location>
</feature>
<dbReference type="Gene3D" id="1.10.10.60">
    <property type="entry name" value="Homeodomain-like"/>
    <property type="match status" value="1"/>
</dbReference>
<feature type="region of interest" description="Disordered" evidence="4">
    <location>
        <begin position="1"/>
        <end position="27"/>
    </location>
</feature>
<name>A0ABY5S190_9HYPH</name>
<dbReference type="Proteomes" id="UP001017257">
    <property type="component" value="Plasmid pR24_1"/>
</dbReference>
<dbReference type="RefSeq" id="WP_173945166.1">
    <property type="nucleotide sequence ID" value="NZ_CP102846.1"/>
</dbReference>
<dbReference type="EMBL" id="CP102846">
    <property type="protein sequence ID" value="UVF22309.1"/>
    <property type="molecule type" value="Genomic_DNA"/>
</dbReference>
<protein>
    <submittedName>
        <fullName evidence="6">AraC family transcriptional regulator</fullName>
    </submittedName>
</protein>
<dbReference type="SUPFAM" id="SSF46689">
    <property type="entry name" value="Homeodomain-like"/>
    <property type="match status" value="1"/>
</dbReference>
<evidence type="ECO:0000313" key="7">
    <source>
        <dbReference type="Proteomes" id="UP001017257"/>
    </source>
</evidence>
<accession>A0ABY5S190</accession>
<feature type="domain" description="HTH araC/xylS-type" evidence="5">
    <location>
        <begin position="262"/>
        <end position="360"/>
    </location>
</feature>
<gene>
    <name evidence="6" type="ORF">HPT29_026885</name>
</gene>
<keyword evidence="1" id="KW-0805">Transcription regulation</keyword>
<dbReference type="SMART" id="SM00342">
    <property type="entry name" value="HTH_ARAC"/>
    <property type="match status" value="1"/>
</dbReference>
<sequence length="364" mass="39547">MTKHIVPPSANISPETPTPTTTLAGPKRTLSPGYIHLGISKEIAPALREFGLDPDPLIRAAGLDPSLFDDGMSVIPFAALGRLYTLCVAGTNCSHFGLLVGQRATILSLGMVGRLMLHSDTVGDALRALVANLSLQDRAVVPSLIVSDGTALLTFATYQAAGTSAEQIRDAALGVTINIVRTLCGSTWNPVEVLLPKAAPADAAAYRRHFRAPARFNQETATLVFPARDLEQRITGADPMMRALLEEHIQQMKARAGSEFSDDIRRLLRTRLTSNHCSADDIAEVLAMHRRTLSRRLKGTGMGYRALTNEIRFEIARQLLEETDVSLSHIAAALAYSEASAFTRAFRRWSGETPSTWRAERHAA</sequence>
<geneLocation type="plasmid" evidence="6 7">
    <name>pR24_1</name>
</geneLocation>
<keyword evidence="7" id="KW-1185">Reference proteome</keyword>
<dbReference type="Pfam" id="PF12625">
    <property type="entry name" value="Arabinose_bd"/>
    <property type="match status" value="1"/>
</dbReference>
<keyword evidence="2" id="KW-0238">DNA-binding</keyword>
<dbReference type="PANTHER" id="PTHR47894:SF4">
    <property type="entry name" value="HTH-TYPE TRANSCRIPTIONAL REGULATOR GADX"/>
    <property type="match status" value="1"/>
</dbReference>
<evidence type="ECO:0000256" key="1">
    <source>
        <dbReference type="ARBA" id="ARBA00023015"/>
    </source>
</evidence>
<evidence type="ECO:0000256" key="2">
    <source>
        <dbReference type="ARBA" id="ARBA00023125"/>
    </source>
</evidence>
<keyword evidence="6" id="KW-0614">Plasmid</keyword>
<evidence type="ECO:0000313" key="6">
    <source>
        <dbReference type="EMBL" id="UVF22309.1"/>
    </source>
</evidence>
<dbReference type="PANTHER" id="PTHR47894">
    <property type="entry name" value="HTH-TYPE TRANSCRIPTIONAL REGULATOR GADX"/>
    <property type="match status" value="1"/>
</dbReference>
<reference evidence="6" key="1">
    <citation type="submission" date="2022-08" db="EMBL/GenBank/DDBJ databases">
        <title>Microvirga terrae sp. nov., isolated from soil.</title>
        <authorList>
            <person name="Kim K.H."/>
            <person name="Seo Y.L."/>
            <person name="Kim J.M."/>
            <person name="Lee J.K."/>
            <person name="Han D.M."/>
            <person name="Jeon C.O."/>
        </authorList>
    </citation>
    <scope>NUCLEOTIDE SEQUENCE</scope>
    <source>
        <strain evidence="6">R24</strain>
        <plasmid evidence="6">pR24_1</plasmid>
    </source>
</reference>
<keyword evidence="3" id="KW-0804">Transcription</keyword>
<dbReference type="Pfam" id="PF12833">
    <property type="entry name" value="HTH_18"/>
    <property type="match status" value="1"/>
</dbReference>
<dbReference type="InterPro" id="IPR032687">
    <property type="entry name" value="AraC-type_N"/>
</dbReference>
<dbReference type="InterPro" id="IPR018060">
    <property type="entry name" value="HTH_AraC"/>
</dbReference>
<dbReference type="InterPro" id="IPR009057">
    <property type="entry name" value="Homeodomain-like_sf"/>
</dbReference>
<proteinExistence type="predicted"/>
<evidence type="ECO:0000256" key="4">
    <source>
        <dbReference type="SAM" id="MobiDB-lite"/>
    </source>
</evidence>
<evidence type="ECO:0000256" key="3">
    <source>
        <dbReference type="ARBA" id="ARBA00023163"/>
    </source>
</evidence>
<dbReference type="PROSITE" id="PS01124">
    <property type="entry name" value="HTH_ARAC_FAMILY_2"/>
    <property type="match status" value="1"/>
</dbReference>